<dbReference type="PROSITE" id="PS52015">
    <property type="entry name" value="TONB_CTD"/>
    <property type="match status" value="1"/>
</dbReference>
<keyword evidence="3" id="KW-0813">Transport</keyword>
<dbReference type="InterPro" id="IPR037682">
    <property type="entry name" value="TonB_C"/>
</dbReference>
<comment type="subcellular location">
    <subcellularLocation>
        <location evidence="1">Cell inner membrane</location>
        <topology evidence="1">Single-pass membrane protein</topology>
        <orientation evidence="1">Periplasmic side</orientation>
    </subcellularLocation>
</comment>
<keyword evidence="12" id="KW-1185">Reference proteome</keyword>
<dbReference type="EMBL" id="JAASRN010000007">
    <property type="protein sequence ID" value="NIK74824.1"/>
    <property type="molecule type" value="Genomic_DNA"/>
</dbReference>
<evidence type="ECO:0000256" key="2">
    <source>
        <dbReference type="ARBA" id="ARBA00006555"/>
    </source>
</evidence>
<dbReference type="GO" id="GO:0055085">
    <property type="term" value="P:transmembrane transport"/>
    <property type="evidence" value="ECO:0007669"/>
    <property type="project" value="InterPro"/>
</dbReference>
<name>A0A846MT54_9BACT</name>
<keyword evidence="4" id="KW-1003">Cell membrane</keyword>
<dbReference type="SUPFAM" id="SSF74653">
    <property type="entry name" value="TolA/TonB C-terminal domain"/>
    <property type="match status" value="1"/>
</dbReference>
<evidence type="ECO:0000313" key="11">
    <source>
        <dbReference type="EMBL" id="NIK74824.1"/>
    </source>
</evidence>
<accession>A0A846MT54</accession>
<evidence type="ECO:0000256" key="8">
    <source>
        <dbReference type="ARBA" id="ARBA00022989"/>
    </source>
</evidence>
<keyword evidence="6" id="KW-0812">Transmembrane</keyword>
<dbReference type="RefSeq" id="WP_166920967.1">
    <property type="nucleotide sequence ID" value="NZ_JAASRN010000007.1"/>
</dbReference>
<dbReference type="PANTHER" id="PTHR33446">
    <property type="entry name" value="PROTEIN TONB-RELATED"/>
    <property type="match status" value="1"/>
</dbReference>
<proteinExistence type="inferred from homology"/>
<sequence>MNAHIVLRAAEVMPEPIGGYEAFDRYLQENIRYPLEALENKIEGYVFVRFVVREDGYLVEPEITKGLGYGCDEEVLRVIKNAPPWKPGREGTQIFPVEMTIAVVFRLPR</sequence>
<dbReference type="GO" id="GO:0098797">
    <property type="term" value="C:plasma membrane protein complex"/>
    <property type="evidence" value="ECO:0007669"/>
    <property type="project" value="TreeGrafter"/>
</dbReference>
<dbReference type="Gene3D" id="3.30.1150.10">
    <property type="match status" value="1"/>
</dbReference>
<dbReference type="AlphaFoldDB" id="A0A846MT54"/>
<comment type="caution">
    <text evidence="11">The sequence shown here is derived from an EMBL/GenBank/DDBJ whole genome shotgun (WGS) entry which is preliminary data.</text>
</comment>
<keyword evidence="5" id="KW-0997">Cell inner membrane</keyword>
<dbReference type="Proteomes" id="UP000537126">
    <property type="component" value="Unassembled WGS sequence"/>
</dbReference>
<evidence type="ECO:0000256" key="5">
    <source>
        <dbReference type="ARBA" id="ARBA00022519"/>
    </source>
</evidence>
<keyword evidence="9" id="KW-0472">Membrane</keyword>
<dbReference type="GO" id="GO:0031992">
    <property type="term" value="F:energy transducer activity"/>
    <property type="evidence" value="ECO:0007669"/>
    <property type="project" value="TreeGrafter"/>
</dbReference>
<evidence type="ECO:0000256" key="9">
    <source>
        <dbReference type="ARBA" id="ARBA00023136"/>
    </source>
</evidence>
<organism evidence="11 12">
    <name type="scientific">Thermonema lapsum</name>
    <dbReference type="NCBI Taxonomy" id="28195"/>
    <lineage>
        <taxon>Bacteria</taxon>
        <taxon>Pseudomonadati</taxon>
        <taxon>Bacteroidota</taxon>
        <taxon>Cytophagia</taxon>
        <taxon>Cytophagales</taxon>
        <taxon>Thermonemataceae</taxon>
        <taxon>Thermonema</taxon>
    </lineage>
</organism>
<dbReference type="GO" id="GO:0015031">
    <property type="term" value="P:protein transport"/>
    <property type="evidence" value="ECO:0007669"/>
    <property type="project" value="UniProtKB-KW"/>
</dbReference>
<evidence type="ECO:0000256" key="3">
    <source>
        <dbReference type="ARBA" id="ARBA00022448"/>
    </source>
</evidence>
<evidence type="ECO:0000313" key="12">
    <source>
        <dbReference type="Proteomes" id="UP000537126"/>
    </source>
</evidence>
<comment type="similarity">
    <text evidence="2">Belongs to the TonB family.</text>
</comment>
<dbReference type="InterPro" id="IPR006260">
    <property type="entry name" value="TonB/TolA_C"/>
</dbReference>
<keyword evidence="8" id="KW-1133">Transmembrane helix</keyword>
<evidence type="ECO:0000256" key="6">
    <source>
        <dbReference type="ARBA" id="ARBA00022692"/>
    </source>
</evidence>
<dbReference type="PANTHER" id="PTHR33446:SF2">
    <property type="entry name" value="PROTEIN TONB"/>
    <property type="match status" value="1"/>
</dbReference>
<dbReference type="InterPro" id="IPR051045">
    <property type="entry name" value="TonB-dependent_transducer"/>
</dbReference>
<evidence type="ECO:0000256" key="7">
    <source>
        <dbReference type="ARBA" id="ARBA00022927"/>
    </source>
</evidence>
<evidence type="ECO:0000256" key="1">
    <source>
        <dbReference type="ARBA" id="ARBA00004383"/>
    </source>
</evidence>
<feature type="domain" description="TonB C-terminal" evidence="10">
    <location>
        <begin position="18"/>
        <end position="109"/>
    </location>
</feature>
<gene>
    <name evidence="11" type="ORF">FHS56_002357</name>
</gene>
<dbReference type="NCBIfam" id="TIGR01352">
    <property type="entry name" value="tonB_Cterm"/>
    <property type="match status" value="1"/>
</dbReference>
<evidence type="ECO:0000256" key="4">
    <source>
        <dbReference type="ARBA" id="ARBA00022475"/>
    </source>
</evidence>
<evidence type="ECO:0000259" key="10">
    <source>
        <dbReference type="PROSITE" id="PS52015"/>
    </source>
</evidence>
<reference evidence="11 12" key="1">
    <citation type="submission" date="2020-03" db="EMBL/GenBank/DDBJ databases">
        <title>Genomic Encyclopedia of Type Strains, Phase IV (KMG-IV): sequencing the most valuable type-strain genomes for metagenomic binning, comparative biology and taxonomic classification.</title>
        <authorList>
            <person name="Goeker M."/>
        </authorList>
    </citation>
    <scope>NUCLEOTIDE SEQUENCE [LARGE SCALE GENOMIC DNA]</scope>
    <source>
        <strain evidence="11 12">DSM 5718</strain>
    </source>
</reference>
<protein>
    <submittedName>
        <fullName evidence="11">Protein TonB</fullName>
    </submittedName>
</protein>
<dbReference type="Pfam" id="PF03544">
    <property type="entry name" value="TonB_C"/>
    <property type="match status" value="1"/>
</dbReference>
<keyword evidence="7" id="KW-0653">Protein transport</keyword>